<dbReference type="InterPro" id="IPR050336">
    <property type="entry name" value="Chromosome_partition/occlusion"/>
</dbReference>
<evidence type="ECO:0000256" key="1">
    <source>
        <dbReference type="SAM" id="Coils"/>
    </source>
</evidence>
<geneLocation type="plasmid" evidence="4">
    <name>unnamed1</name>
</geneLocation>
<dbReference type="AlphaFoldDB" id="A0AB39RA80"/>
<dbReference type="EMBL" id="CP163442">
    <property type="protein sequence ID" value="XDQ49894.1"/>
    <property type="molecule type" value="Genomic_DNA"/>
</dbReference>
<gene>
    <name evidence="4" type="ORF">AB5J52_48085</name>
</gene>
<reference evidence="4" key="1">
    <citation type="submission" date="2024-07" db="EMBL/GenBank/DDBJ databases">
        <authorList>
            <person name="Yu S.T."/>
        </authorList>
    </citation>
    <scope>NUCLEOTIDE SEQUENCE</scope>
    <source>
        <strain evidence="4">R39</strain>
        <plasmid evidence="4">unnamed1</plasmid>
    </source>
</reference>
<feature type="compositionally biased region" description="Basic and acidic residues" evidence="2">
    <location>
        <begin position="35"/>
        <end position="44"/>
    </location>
</feature>
<dbReference type="SMART" id="SM00470">
    <property type="entry name" value="ParB"/>
    <property type="match status" value="1"/>
</dbReference>
<protein>
    <submittedName>
        <fullName evidence="4">ParB/RepB/Spo0J family partition protein</fullName>
    </submittedName>
</protein>
<dbReference type="InterPro" id="IPR003115">
    <property type="entry name" value="ParB_N"/>
</dbReference>
<name>A0AB39RA80_9ACTN</name>
<keyword evidence="1" id="KW-0175">Coiled coil</keyword>
<dbReference type="SUPFAM" id="SSF110849">
    <property type="entry name" value="ParB/Sulfiredoxin"/>
    <property type="match status" value="1"/>
</dbReference>
<feature type="coiled-coil region" evidence="1">
    <location>
        <begin position="170"/>
        <end position="199"/>
    </location>
</feature>
<feature type="domain" description="ParB-like N-terminal" evidence="3">
    <location>
        <begin position="42"/>
        <end position="143"/>
    </location>
</feature>
<organism evidence="4">
    <name type="scientific">Streptomyces sp. R39</name>
    <dbReference type="NCBI Taxonomy" id="3238631"/>
    <lineage>
        <taxon>Bacteria</taxon>
        <taxon>Bacillati</taxon>
        <taxon>Actinomycetota</taxon>
        <taxon>Actinomycetes</taxon>
        <taxon>Kitasatosporales</taxon>
        <taxon>Streptomycetaceae</taxon>
        <taxon>Streptomyces</taxon>
    </lineage>
</organism>
<feature type="region of interest" description="Disordered" evidence="2">
    <location>
        <begin position="337"/>
        <end position="357"/>
    </location>
</feature>
<feature type="region of interest" description="Disordered" evidence="2">
    <location>
        <begin position="1"/>
        <end position="44"/>
    </location>
</feature>
<dbReference type="PANTHER" id="PTHR33375">
    <property type="entry name" value="CHROMOSOME-PARTITIONING PROTEIN PARB-RELATED"/>
    <property type="match status" value="1"/>
</dbReference>
<dbReference type="InterPro" id="IPR036086">
    <property type="entry name" value="ParB/Sulfiredoxin_sf"/>
</dbReference>
<dbReference type="PANTHER" id="PTHR33375:SF1">
    <property type="entry name" value="CHROMOSOME-PARTITIONING PROTEIN PARB-RELATED"/>
    <property type="match status" value="1"/>
</dbReference>
<evidence type="ECO:0000259" key="3">
    <source>
        <dbReference type="SMART" id="SM00470"/>
    </source>
</evidence>
<evidence type="ECO:0000313" key="4">
    <source>
        <dbReference type="EMBL" id="XDQ49894.1"/>
    </source>
</evidence>
<keyword evidence="4" id="KW-0614">Plasmid</keyword>
<accession>A0AB39RA80</accession>
<evidence type="ECO:0000256" key="2">
    <source>
        <dbReference type="SAM" id="MobiDB-lite"/>
    </source>
</evidence>
<proteinExistence type="predicted"/>
<sequence>MSSTSPTKRTSAPTRTSPATAGKTPRSELSTIEEGQGHDQIVRLDPDLIVRDDFNARTSDTGPNDDLKASVAELGVQDAISVRPRPDGTYGAFKGWRRAQAQQTVNATARAEGRPVRKIPAIVRADLVGNDAMTHLLSLIENHHREPMHDRDRLKAIETLALLDVNEEERKQMARALKIKRAELRAAREAARLDDSQLRRATVQGFDLMQMAELAEVSDVPGAVKALEEAHTKDAAEDGGGHGHWDHAMARLRQTKADTEARQSALSELEKAGVPLLPDYFPWGTKDTSRPLTDLRTPLGAPLTEDKHRYCSGHTARLDEESKPVWHCSDPAKYGHKLRPGAKAAKQSMSEPEKEERARTIAGNKAWKAARTVREESVKRLCTAKALPEAVRQFALRTVMSPPWMYAKWCEKGETESVARFLGVPDPNADDEVRYSRETGPFDELVTRHGKAKGWHQVFAQVAAAFEYSMREPKTWQGLDRHQAAYLLCLKEAGHRLSDVEELALAKYLPQADAEPQTDAESPDLGLAA</sequence>
<dbReference type="RefSeq" id="WP_369228421.1">
    <property type="nucleotide sequence ID" value="NZ_CP163442.1"/>
</dbReference>
<dbReference type="Pfam" id="PF02195">
    <property type="entry name" value="ParB_N"/>
    <property type="match status" value="1"/>
</dbReference>
<dbReference type="GO" id="GO:0005694">
    <property type="term" value="C:chromosome"/>
    <property type="evidence" value="ECO:0007669"/>
    <property type="project" value="TreeGrafter"/>
</dbReference>
<feature type="compositionally biased region" description="Low complexity" evidence="2">
    <location>
        <begin position="9"/>
        <end position="21"/>
    </location>
</feature>
<dbReference type="GO" id="GO:0007059">
    <property type="term" value="P:chromosome segregation"/>
    <property type="evidence" value="ECO:0007669"/>
    <property type="project" value="TreeGrafter"/>
</dbReference>